<reference evidence="1" key="2">
    <citation type="journal article" date="2015" name="Data Brief">
        <title>Shoot transcriptome of the giant reed, Arundo donax.</title>
        <authorList>
            <person name="Barrero R.A."/>
            <person name="Guerrero F.D."/>
            <person name="Moolhuijzen P."/>
            <person name="Goolsby J.A."/>
            <person name="Tidwell J."/>
            <person name="Bellgard S.E."/>
            <person name="Bellgard M.I."/>
        </authorList>
    </citation>
    <scope>NUCLEOTIDE SEQUENCE</scope>
    <source>
        <tissue evidence="1">Shoot tissue taken approximately 20 cm above the soil surface</tissue>
    </source>
</reference>
<proteinExistence type="predicted"/>
<protein>
    <submittedName>
        <fullName evidence="1">Uncharacterized protein</fullName>
    </submittedName>
</protein>
<name>A0A0A9EP22_ARUDO</name>
<evidence type="ECO:0000313" key="1">
    <source>
        <dbReference type="EMBL" id="JAD97787.1"/>
    </source>
</evidence>
<dbReference type="AlphaFoldDB" id="A0A0A9EP22"/>
<sequence>MAPAPVRGELAQGADRWSHWSWSHWLCLC</sequence>
<organism evidence="1">
    <name type="scientific">Arundo donax</name>
    <name type="common">Giant reed</name>
    <name type="synonym">Donax arundinaceus</name>
    <dbReference type="NCBI Taxonomy" id="35708"/>
    <lineage>
        <taxon>Eukaryota</taxon>
        <taxon>Viridiplantae</taxon>
        <taxon>Streptophyta</taxon>
        <taxon>Embryophyta</taxon>
        <taxon>Tracheophyta</taxon>
        <taxon>Spermatophyta</taxon>
        <taxon>Magnoliopsida</taxon>
        <taxon>Liliopsida</taxon>
        <taxon>Poales</taxon>
        <taxon>Poaceae</taxon>
        <taxon>PACMAD clade</taxon>
        <taxon>Arundinoideae</taxon>
        <taxon>Arundineae</taxon>
        <taxon>Arundo</taxon>
    </lineage>
</organism>
<reference evidence="1" key="1">
    <citation type="submission" date="2014-09" db="EMBL/GenBank/DDBJ databases">
        <authorList>
            <person name="Magalhaes I.L.F."/>
            <person name="Oliveira U."/>
            <person name="Santos F.R."/>
            <person name="Vidigal T.H.D.A."/>
            <person name="Brescovit A.D."/>
            <person name="Santos A.J."/>
        </authorList>
    </citation>
    <scope>NUCLEOTIDE SEQUENCE</scope>
    <source>
        <tissue evidence="1">Shoot tissue taken approximately 20 cm above the soil surface</tissue>
    </source>
</reference>
<dbReference type="EMBL" id="GBRH01200108">
    <property type="protein sequence ID" value="JAD97787.1"/>
    <property type="molecule type" value="Transcribed_RNA"/>
</dbReference>
<accession>A0A0A9EP22</accession>